<dbReference type="STRING" id="1777137.AWB76_07495"/>
<gene>
    <name evidence="2" type="ORF">AWB76_07495</name>
</gene>
<feature type="domain" description="DUF155" evidence="1">
    <location>
        <begin position="51"/>
        <end position="217"/>
    </location>
</feature>
<dbReference type="PANTHER" id="PTHR16255">
    <property type="entry name" value="REQUIRED FOR MEIOTIC NUCLEAR DIVISION PROTEIN 1 HOMOLOG"/>
    <property type="match status" value="1"/>
</dbReference>
<accession>A0A158DU98</accession>
<organism evidence="2 3">
    <name type="scientific">Caballeronia temeraria</name>
    <dbReference type="NCBI Taxonomy" id="1777137"/>
    <lineage>
        <taxon>Bacteria</taxon>
        <taxon>Pseudomonadati</taxon>
        <taxon>Pseudomonadota</taxon>
        <taxon>Betaproteobacteria</taxon>
        <taxon>Burkholderiales</taxon>
        <taxon>Burkholderiaceae</taxon>
        <taxon>Caballeronia</taxon>
    </lineage>
</organism>
<proteinExistence type="predicted"/>
<dbReference type="InterPro" id="IPR003734">
    <property type="entry name" value="DUF155"/>
</dbReference>
<dbReference type="InterPro" id="IPR051624">
    <property type="entry name" value="RMD1/Sad1-interacting"/>
</dbReference>
<dbReference type="EMBL" id="FCOI02000054">
    <property type="protein sequence ID" value="SAK98148.1"/>
    <property type="molecule type" value="Genomic_DNA"/>
</dbReference>
<evidence type="ECO:0000313" key="2">
    <source>
        <dbReference type="EMBL" id="SAK98148.1"/>
    </source>
</evidence>
<name>A0A158DU98_9BURK</name>
<protein>
    <recommendedName>
        <fullName evidence="1">DUF155 domain-containing protein</fullName>
    </recommendedName>
</protein>
<evidence type="ECO:0000313" key="3">
    <source>
        <dbReference type="Proteomes" id="UP000054624"/>
    </source>
</evidence>
<dbReference type="Pfam" id="PF02582">
    <property type="entry name" value="DUF155"/>
    <property type="match status" value="1"/>
</dbReference>
<reference evidence="3" key="1">
    <citation type="submission" date="2016-01" db="EMBL/GenBank/DDBJ databases">
        <authorList>
            <person name="Peeters Charlotte."/>
        </authorList>
    </citation>
    <scope>NUCLEOTIDE SEQUENCE [LARGE SCALE GENOMIC DNA]</scope>
</reference>
<dbReference type="AlphaFoldDB" id="A0A158DU98"/>
<evidence type="ECO:0000259" key="1">
    <source>
        <dbReference type="Pfam" id="PF02582"/>
    </source>
</evidence>
<dbReference type="OrthoDB" id="529323at2"/>
<keyword evidence="3" id="KW-1185">Reference proteome</keyword>
<dbReference type="PANTHER" id="PTHR16255:SF1">
    <property type="entry name" value="REQUIRED FOR MEIOTIC NUCLEAR DIVISION PROTEIN 1 HOMOLOG"/>
    <property type="match status" value="1"/>
</dbReference>
<dbReference type="RefSeq" id="WP_061165004.1">
    <property type="nucleotide sequence ID" value="NZ_FCOI02000054.1"/>
</dbReference>
<dbReference type="Proteomes" id="UP000054624">
    <property type="component" value="Unassembled WGS sequence"/>
</dbReference>
<sequence length="268" mass="29544">MLNLAITSLPQIQARAHLVADRIDLKNFKITDSLATTPLTVTIGRTDGIAVLFRYGVVVFFGVSLDDEQRFLSSLAPLLYNAYGRLQLEEIAIQSGKTNVGVQGGAVWLDALTLEKAQVIADSLSKSLVLSMYEDKTASEFDSIIPLASELARTGKVSADAKTLLSKIGGMLLIEHRMVGRAEIGDKPETLWEHPELGGLYALLEDEYELHERQAALERKLQLISGTAQTLAEIAETKHVHRLEWYVIGLIALEIVIGMADLAHRFFF</sequence>